<keyword evidence="6 8" id="KW-1133">Transmembrane helix</keyword>
<feature type="transmembrane region" description="Helical" evidence="8">
    <location>
        <begin position="181"/>
        <end position="199"/>
    </location>
</feature>
<keyword evidence="12" id="KW-1185">Reference proteome</keyword>
<feature type="transmembrane region" description="Helical" evidence="8">
    <location>
        <begin position="71"/>
        <end position="91"/>
    </location>
</feature>
<proteinExistence type="predicted"/>
<dbReference type="GO" id="GO:0016740">
    <property type="term" value="F:transferase activity"/>
    <property type="evidence" value="ECO:0007669"/>
    <property type="project" value="UniProtKB-KW"/>
</dbReference>
<evidence type="ECO:0000256" key="2">
    <source>
        <dbReference type="ARBA" id="ARBA00022475"/>
    </source>
</evidence>
<evidence type="ECO:0000256" key="1">
    <source>
        <dbReference type="ARBA" id="ARBA00004429"/>
    </source>
</evidence>
<dbReference type="Gene3D" id="3.40.720.10">
    <property type="entry name" value="Alkaline Phosphatase, subunit A"/>
    <property type="match status" value="1"/>
</dbReference>
<keyword evidence="4 11" id="KW-0808">Transferase</keyword>
<evidence type="ECO:0000313" key="12">
    <source>
        <dbReference type="Proteomes" id="UP001267710"/>
    </source>
</evidence>
<evidence type="ECO:0000256" key="3">
    <source>
        <dbReference type="ARBA" id="ARBA00022519"/>
    </source>
</evidence>
<keyword evidence="5 8" id="KW-0812">Transmembrane</keyword>
<evidence type="ECO:0000259" key="9">
    <source>
        <dbReference type="Pfam" id="PF00884"/>
    </source>
</evidence>
<dbReference type="EMBL" id="JAVIZX010000001">
    <property type="protein sequence ID" value="MDR6215375.1"/>
    <property type="molecule type" value="Genomic_DNA"/>
</dbReference>
<evidence type="ECO:0000256" key="5">
    <source>
        <dbReference type="ARBA" id="ARBA00022692"/>
    </source>
</evidence>
<dbReference type="InterPro" id="IPR017850">
    <property type="entry name" value="Alkaline_phosphatase_core_sf"/>
</dbReference>
<dbReference type="SUPFAM" id="SSF53649">
    <property type="entry name" value="Alkaline phosphatase-like"/>
    <property type="match status" value="1"/>
</dbReference>
<dbReference type="InterPro" id="IPR000917">
    <property type="entry name" value="Sulfatase_N"/>
</dbReference>
<dbReference type="Pfam" id="PF00884">
    <property type="entry name" value="Sulfatase"/>
    <property type="match status" value="1"/>
</dbReference>
<dbReference type="InterPro" id="IPR058130">
    <property type="entry name" value="PEA_transf_C"/>
</dbReference>
<dbReference type="InterPro" id="IPR012549">
    <property type="entry name" value="EptA-like_N"/>
</dbReference>
<keyword evidence="2" id="KW-1003">Cell membrane</keyword>
<evidence type="ECO:0000256" key="4">
    <source>
        <dbReference type="ARBA" id="ARBA00022679"/>
    </source>
</evidence>
<dbReference type="PANTHER" id="PTHR30443:SF0">
    <property type="entry name" value="PHOSPHOETHANOLAMINE TRANSFERASE EPTA"/>
    <property type="match status" value="1"/>
</dbReference>
<comment type="subcellular location">
    <subcellularLocation>
        <location evidence="1">Cell inner membrane</location>
        <topology evidence="1">Multi-pass membrane protein</topology>
    </subcellularLocation>
</comment>
<organism evidence="11 12">
    <name type="scientific">Paracidovorax wautersii</name>
    <dbReference type="NCBI Taxonomy" id="1177982"/>
    <lineage>
        <taxon>Bacteria</taxon>
        <taxon>Pseudomonadati</taxon>
        <taxon>Pseudomonadota</taxon>
        <taxon>Betaproteobacteria</taxon>
        <taxon>Burkholderiales</taxon>
        <taxon>Comamonadaceae</taxon>
        <taxon>Paracidovorax</taxon>
    </lineage>
</organism>
<dbReference type="NCBIfam" id="NF028537">
    <property type="entry name" value="P_eth_NH2_trans"/>
    <property type="match status" value="1"/>
</dbReference>
<comment type="caution">
    <text evidence="11">The sequence shown here is derived from an EMBL/GenBank/DDBJ whole genome shotgun (WGS) entry which is preliminary data.</text>
</comment>
<feature type="transmembrane region" description="Helical" evidence="8">
    <location>
        <begin position="42"/>
        <end position="59"/>
    </location>
</feature>
<keyword evidence="3" id="KW-0997">Cell inner membrane</keyword>
<accession>A0ABU1IE30</accession>
<dbReference type="CDD" id="cd16017">
    <property type="entry name" value="LptA"/>
    <property type="match status" value="1"/>
</dbReference>
<feature type="transmembrane region" description="Helical" evidence="8">
    <location>
        <begin position="103"/>
        <end position="124"/>
    </location>
</feature>
<feature type="domain" description="Phosphoethanolamine transferase N-terminal" evidence="10">
    <location>
        <begin position="85"/>
        <end position="226"/>
    </location>
</feature>
<evidence type="ECO:0000256" key="6">
    <source>
        <dbReference type="ARBA" id="ARBA00022989"/>
    </source>
</evidence>
<protein>
    <submittedName>
        <fullName evidence="11">Lipid A ethanolaminephosphotransferase</fullName>
        <ecNumber evidence="11">2.7.8.43</ecNumber>
    </submittedName>
</protein>
<name>A0ABU1IE30_9BURK</name>
<reference evidence="11 12" key="1">
    <citation type="submission" date="2023-08" db="EMBL/GenBank/DDBJ databases">
        <title>Functional and genomic diversity of the sorghum phyllosphere microbiome.</title>
        <authorList>
            <person name="Shade A."/>
        </authorList>
    </citation>
    <scope>NUCLEOTIDE SEQUENCE [LARGE SCALE GENOMIC DNA]</scope>
    <source>
        <strain evidence="11 12">SORGH_AS_0335</strain>
    </source>
</reference>
<dbReference type="Pfam" id="PF08019">
    <property type="entry name" value="EptA_B_N"/>
    <property type="match status" value="1"/>
</dbReference>
<gene>
    <name evidence="11" type="ORF">QE399_003064</name>
</gene>
<evidence type="ECO:0000256" key="7">
    <source>
        <dbReference type="ARBA" id="ARBA00023136"/>
    </source>
</evidence>
<evidence type="ECO:0000259" key="10">
    <source>
        <dbReference type="Pfam" id="PF08019"/>
    </source>
</evidence>
<evidence type="ECO:0000313" key="11">
    <source>
        <dbReference type="EMBL" id="MDR6215375.1"/>
    </source>
</evidence>
<dbReference type="Proteomes" id="UP001267710">
    <property type="component" value="Unassembled WGS sequence"/>
</dbReference>
<evidence type="ECO:0000256" key="8">
    <source>
        <dbReference type="SAM" id="Phobius"/>
    </source>
</evidence>
<feature type="transmembrane region" description="Helical" evidence="8">
    <location>
        <begin position="144"/>
        <end position="165"/>
    </location>
</feature>
<keyword evidence="7 8" id="KW-0472">Membrane</keyword>
<feature type="domain" description="Sulfatase N-terminal" evidence="9">
    <location>
        <begin position="263"/>
        <end position="559"/>
    </location>
</feature>
<sequence>MTSTSLPSPAQSAPSLDLPSAGRTALQRVAAWRPPVLSARQVVLALTAYLVAVANWPLWMALAHMGEPPSMYLRSAALLALLMACGTVALLSLTAWTRFMKPLWLAVVVVAALAQYYMLTYHVVMDPGMAANVLQTDVHEVSDLLGWRMVFGVVAVVALPAWWLARMRIPAMPVRRQVGRNLLLLAAALVGAAALIAGFSRDLAPLMRNHPTLRYMMNPLAPLYSGSVAALRPLRNVQHALVPMGQGAALGATHTAGAKPVLYVVVVGETARSDHFALNGYDRDTTPELARRGVVSWSDVHSCGTSTAASVPCMFSPLGKKGYEARKGETENLLDVVQAAGLGVLWIDNQAGCKGVCERVPHMNAGDGLPPEQRAALCPGGECRDEAMLYALEQRLQAVPADRRQRGVLLVLHQMGSHGPAYFKRSSAGAKRFQPECRTEVLADCGHGELMNAYDNSIVETDAFLAHTIDWLQAQSAHYDTGMVYMSDHGESLGEYGLFLHGMPYSLAPDVQKHVPMVGWWSLGMLQRAQLATACLRGGSDVALTHDNLYHTVLGMLDVQSPTYQGGLDAFAGCKADLAASRKPAAGGRPVAATATPRAAQAG</sequence>
<dbReference type="PANTHER" id="PTHR30443">
    <property type="entry name" value="INNER MEMBRANE PROTEIN"/>
    <property type="match status" value="1"/>
</dbReference>
<dbReference type="EC" id="2.7.8.43" evidence="11"/>
<dbReference type="InterPro" id="IPR040423">
    <property type="entry name" value="PEA_transferase"/>
</dbReference>
<dbReference type="RefSeq" id="WP_309829945.1">
    <property type="nucleotide sequence ID" value="NZ_JAVIZX010000001.1"/>
</dbReference>